<comment type="similarity">
    <text evidence="1">Belongs to the TOM1 family.</text>
</comment>
<feature type="region of interest" description="Disordered" evidence="2">
    <location>
        <begin position="150"/>
        <end position="213"/>
    </location>
</feature>
<dbReference type="InterPro" id="IPR002014">
    <property type="entry name" value="VHS_dom"/>
</dbReference>
<feature type="compositionally biased region" description="Low complexity" evidence="2">
    <location>
        <begin position="256"/>
        <end position="271"/>
    </location>
</feature>
<feature type="compositionally biased region" description="Pro residues" evidence="2">
    <location>
        <begin position="171"/>
        <end position="181"/>
    </location>
</feature>
<dbReference type="GO" id="GO:0043130">
    <property type="term" value="F:ubiquitin binding"/>
    <property type="evidence" value="ECO:0007669"/>
    <property type="project" value="InterPro"/>
</dbReference>
<evidence type="ECO:0000256" key="2">
    <source>
        <dbReference type="SAM" id="MobiDB-lite"/>
    </source>
</evidence>
<dbReference type="PANTHER" id="PTHR45898">
    <property type="entry name" value="TOM1-LIKE PROTEIN"/>
    <property type="match status" value="1"/>
</dbReference>
<dbReference type="AlphaFoldDB" id="A0A087SJ88"/>
<organism evidence="4 5">
    <name type="scientific">Auxenochlorella protothecoides</name>
    <name type="common">Green microalga</name>
    <name type="synonym">Chlorella protothecoides</name>
    <dbReference type="NCBI Taxonomy" id="3075"/>
    <lineage>
        <taxon>Eukaryota</taxon>
        <taxon>Viridiplantae</taxon>
        <taxon>Chlorophyta</taxon>
        <taxon>core chlorophytes</taxon>
        <taxon>Trebouxiophyceae</taxon>
        <taxon>Chlorellales</taxon>
        <taxon>Chlorellaceae</taxon>
        <taxon>Auxenochlorella</taxon>
    </lineage>
</organism>
<dbReference type="SUPFAM" id="SSF48464">
    <property type="entry name" value="ENTH/VHS domain"/>
    <property type="match status" value="1"/>
</dbReference>
<feature type="domain" description="VHS" evidence="3">
    <location>
        <begin position="25"/>
        <end position="154"/>
    </location>
</feature>
<dbReference type="Gene3D" id="1.25.40.90">
    <property type="match status" value="1"/>
</dbReference>
<evidence type="ECO:0000313" key="4">
    <source>
        <dbReference type="EMBL" id="KFM25792.1"/>
    </source>
</evidence>
<proteinExistence type="inferred from homology"/>
<dbReference type="PROSITE" id="PS50179">
    <property type="entry name" value="VHS"/>
    <property type="match status" value="1"/>
</dbReference>
<feature type="compositionally biased region" description="Polar residues" evidence="2">
    <location>
        <begin position="355"/>
        <end position="370"/>
    </location>
</feature>
<keyword evidence="5" id="KW-1185">Reference proteome</keyword>
<dbReference type="GO" id="GO:0043328">
    <property type="term" value="P:protein transport to vacuole involved in ubiquitin-dependent protein catabolic process via the multivesicular body sorting pathway"/>
    <property type="evidence" value="ECO:0007669"/>
    <property type="project" value="InterPro"/>
</dbReference>
<dbReference type="InterPro" id="IPR008942">
    <property type="entry name" value="ENTH_VHS"/>
</dbReference>
<dbReference type="STRING" id="3075.A0A087SJ88"/>
<dbReference type="RefSeq" id="XP_011398688.1">
    <property type="nucleotide sequence ID" value="XM_011400386.1"/>
</dbReference>
<sequence>MAPSRQNKKALRMAKERMYAIIDHATAENLSAPNFALYTDIASAISGGTEPQYMANKACKQLKKRLQCKRGHVQTLALQLLEHCVRTCGEPFHKELAVSELLPELVRLSDRSAWCPPEVQQHVLALLQEWAYTLRPSQFVNSYNKLKSRGMTFPPRSGEHAPSGNFQPYPGLSPGPPPDTAPPGSGRTNPAADLFGAGDGGHPGSPLGTPGRGLALLSPDQPPAKIQADLEVARNTVALLGEAASNPFGGGGGSGVQAPAPSNPFASANDAGTSNGNGPSMHAPAPAGGTDAFGESWGVPAPAPPAALYPALYSPPGGDQAPASSAGVSDAFRDLLSLQKKAEEAPPPPKGSPMRRNQNVHAATSPTSNGADAFSAFDSVPQMGQAPPKI</sequence>
<dbReference type="InterPro" id="IPR044836">
    <property type="entry name" value="TOL_plant"/>
</dbReference>
<dbReference type="EMBL" id="KL662122">
    <property type="protein sequence ID" value="KFM25792.1"/>
    <property type="molecule type" value="Genomic_DNA"/>
</dbReference>
<reference evidence="4 5" key="1">
    <citation type="journal article" date="2014" name="BMC Genomics">
        <title>Oil accumulation mechanisms of the oleaginous microalga Chlorella protothecoides revealed through its genome, transcriptomes, and proteomes.</title>
        <authorList>
            <person name="Gao C."/>
            <person name="Wang Y."/>
            <person name="Shen Y."/>
            <person name="Yan D."/>
            <person name="He X."/>
            <person name="Dai J."/>
            <person name="Wu Q."/>
        </authorList>
    </citation>
    <scope>NUCLEOTIDE SEQUENCE [LARGE SCALE GENOMIC DNA]</scope>
    <source>
        <strain evidence="4 5">0710</strain>
    </source>
</reference>
<gene>
    <name evidence="4" type="ORF">F751_2634</name>
</gene>
<evidence type="ECO:0000313" key="5">
    <source>
        <dbReference type="Proteomes" id="UP000028924"/>
    </source>
</evidence>
<dbReference type="GeneID" id="23614025"/>
<dbReference type="PANTHER" id="PTHR45898:SF4">
    <property type="entry name" value="TARGET OF MYB PROTEIN 1"/>
    <property type="match status" value="1"/>
</dbReference>
<name>A0A087SJ88_AUXPR</name>
<dbReference type="OrthoDB" id="2018246at2759"/>
<dbReference type="GO" id="GO:0035091">
    <property type="term" value="F:phosphatidylinositol binding"/>
    <property type="evidence" value="ECO:0007669"/>
    <property type="project" value="InterPro"/>
</dbReference>
<dbReference type="SMART" id="SM00288">
    <property type="entry name" value="VHS"/>
    <property type="match status" value="1"/>
</dbReference>
<dbReference type="Pfam" id="PF00790">
    <property type="entry name" value="VHS"/>
    <property type="match status" value="1"/>
</dbReference>
<protein>
    <submittedName>
        <fullName evidence="4">Vacuolar protein sorting-associated protein 27</fullName>
    </submittedName>
</protein>
<evidence type="ECO:0000256" key="1">
    <source>
        <dbReference type="ARBA" id="ARBA00007708"/>
    </source>
</evidence>
<dbReference type="eggNOG" id="KOG1087">
    <property type="taxonomic scope" value="Eukaryota"/>
</dbReference>
<dbReference type="Proteomes" id="UP000028924">
    <property type="component" value="Unassembled WGS sequence"/>
</dbReference>
<feature type="region of interest" description="Disordered" evidence="2">
    <location>
        <begin position="339"/>
        <end position="390"/>
    </location>
</feature>
<evidence type="ECO:0000259" key="3">
    <source>
        <dbReference type="PROSITE" id="PS50179"/>
    </source>
</evidence>
<accession>A0A087SJ88</accession>
<dbReference type="CDD" id="cd03561">
    <property type="entry name" value="VHS"/>
    <property type="match status" value="1"/>
</dbReference>
<feature type="region of interest" description="Disordered" evidence="2">
    <location>
        <begin position="250"/>
        <end position="281"/>
    </location>
</feature>
<dbReference type="KEGG" id="apro:F751_2634"/>